<name>A0A9N9G9K3_9GLOM</name>
<gene>
    <name evidence="1" type="ORF">POCULU_LOCUS6969</name>
</gene>
<evidence type="ECO:0000313" key="2">
    <source>
        <dbReference type="Proteomes" id="UP000789572"/>
    </source>
</evidence>
<proteinExistence type="predicted"/>
<protein>
    <submittedName>
        <fullName evidence="1">8655_t:CDS:1</fullName>
    </submittedName>
</protein>
<dbReference type="OrthoDB" id="10632257at2759"/>
<dbReference type="AlphaFoldDB" id="A0A9N9G9K3"/>
<dbReference type="EMBL" id="CAJVPJ010001430">
    <property type="protein sequence ID" value="CAG8590903.1"/>
    <property type="molecule type" value="Genomic_DNA"/>
</dbReference>
<reference evidence="1" key="1">
    <citation type="submission" date="2021-06" db="EMBL/GenBank/DDBJ databases">
        <authorList>
            <person name="Kallberg Y."/>
            <person name="Tangrot J."/>
            <person name="Rosling A."/>
        </authorList>
    </citation>
    <scope>NUCLEOTIDE SEQUENCE</scope>
    <source>
        <strain evidence="1">IA702</strain>
    </source>
</reference>
<keyword evidence="2" id="KW-1185">Reference proteome</keyword>
<dbReference type="Proteomes" id="UP000789572">
    <property type="component" value="Unassembled WGS sequence"/>
</dbReference>
<organism evidence="1 2">
    <name type="scientific">Paraglomus occultum</name>
    <dbReference type="NCBI Taxonomy" id="144539"/>
    <lineage>
        <taxon>Eukaryota</taxon>
        <taxon>Fungi</taxon>
        <taxon>Fungi incertae sedis</taxon>
        <taxon>Mucoromycota</taxon>
        <taxon>Glomeromycotina</taxon>
        <taxon>Glomeromycetes</taxon>
        <taxon>Paraglomerales</taxon>
        <taxon>Paraglomeraceae</taxon>
        <taxon>Paraglomus</taxon>
    </lineage>
</organism>
<comment type="caution">
    <text evidence="1">The sequence shown here is derived from an EMBL/GenBank/DDBJ whole genome shotgun (WGS) entry which is preliminary data.</text>
</comment>
<sequence length="155" mass="17627">MLPPFNMFVRSLGLDDTTKTSTLLPYANYLKDLDYVWLIKSTEKYIIDHPKLPKFLEKLTTQILEKLKDAPVKLTSLRIPYQQNCSLDNAIYLLLPAEFSTLISGITELVIASESPKCKFIKKLSETCYSCTSIELTLGCGNYVEIEDEMEALEC</sequence>
<evidence type="ECO:0000313" key="1">
    <source>
        <dbReference type="EMBL" id="CAG8590903.1"/>
    </source>
</evidence>
<accession>A0A9N9G9K3</accession>